<sequence length="133" mass="15994">MSKLPTTLWGAINRAKLELRKFHLEENPKKKEQHRQNAIEASENADKVIGPGPHKYMSTRQNWRNEVLYLNYYEEDPRVGRYWEDDKVLWSLDSIPEWAFNKDLKVQEPKYGDRFVLRGKEFVYSVRPEHCDR</sequence>
<organism evidence="2">
    <name type="scientific">viral metagenome</name>
    <dbReference type="NCBI Taxonomy" id="1070528"/>
    <lineage>
        <taxon>unclassified sequences</taxon>
        <taxon>metagenomes</taxon>
        <taxon>organismal metagenomes</taxon>
    </lineage>
</organism>
<dbReference type="EMBL" id="MN740003">
    <property type="protein sequence ID" value="QHT82637.1"/>
    <property type="molecule type" value="Genomic_DNA"/>
</dbReference>
<feature type="region of interest" description="Disordered" evidence="1">
    <location>
        <begin position="26"/>
        <end position="55"/>
    </location>
</feature>
<evidence type="ECO:0000313" key="2">
    <source>
        <dbReference type="EMBL" id="QHT82637.1"/>
    </source>
</evidence>
<name>A0A6C0HQK8_9ZZZZ</name>
<proteinExistence type="predicted"/>
<reference evidence="2" key="1">
    <citation type="journal article" date="2020" name="Nature">
        <title>Giant virus diversity and host interactions through global metagenomics.</title>
        <authorList>
            <person name="Schulz F."/>
            <person name="Roux S."/>
            <person name="Paez-Espino D."/>
            <person name="Jungbluth S."/>
            <person name="Walsh D.A."/>
            <person name="Denef V.J."/>
            <person name="McMahon K.D."/>
            <person name="Konstantinidis K.T."/>
            <person name="Eloe-Fadrosh E.A."/>
            <person name="Kyrpides N.C."/>
            <person name="Woyke T."/>
        </authorList>
    </citation>
    <scope>NUCLEOTIDE SEQUENCE</scope>
    <source>
        <strain evidence="2">GVMAG-M-3300023184-165</strain>
    </source>
</reference>
<evidence type="ECO:0000256" key="1">
    <source>
        <dbReference type="SAM" id="MobiDB-lite"/>
    </source>
</evidence>
<feature type="compositionally biased region" description="Basic and acidic residues" evidence="1">
    <location>
        <begin position="26"/>
        <end position="37"/>
    </location>
</feature>
<protein>
    <submittedName>
        <fullName evidence="2">Uncharacterized protein</fullName>
    </submittedName>
</protein>
<accession>A0A6C0HQK8</accession>
<dbReference type="AlphaFoldDB" id="A0A6C0HQK8"/>